<evidence type="ECO:0000313" key="3">
    <source>
        <dbReference type="EMBL" id="KAF9073568.1"/>
    </source>
</evidence>
<gene>
    <name evidence="3" type="ORF">BDP27DRAFT_284555</name>
</gene>
<feature type="region of interest" description="Disordered" evidence="2">
    <location>
        <begin position="1"/>
        <end position="27"/>
    </location>
</feature>
<dbReference type="OrthoDB" id="3181072at2759"/>
<reference evidence="3" key="1">
    <citation type="submission" date="2020-11" db="EMBL/GenBank/DDBJ databases">
        <authorList>
            <consortium name="DOE Joint Genome Institute"/>
            <person name="Ahrendt S."/>
            <person name="Riley R."/>
            <person name="Andreopoulos W."/>
            <person name="Labutti K."/>
            <person name="Pangilinan J."/>
            <person name="Ruiz-Duenas F.J."/>
            <person name="Barrasa J.M."/>
            <person name="Sanchez-Garcia M."/>
            <person name="Camarero S."/>
            <person name="Miyauchi S."/>
            <person name="Serrano A."/>
            <person name="Linde D."/>
            <person name="Babiker R."/>
            <person name="Drula E."/>
            <person name="Ayuso-Fernandez I."/>
            <person name="Pacheco R."/>
            <person name="Padilla G."/>
            <person name="Ferreira P."/>
            <person name="Barriuso J."/>
            <person name="Kellner H."/>
            <person name="Castanera R."/>
            <person name="Alfaro M."/>
            <person name="Ramirez L."/>
            <person name="Pisabarro A.G."/>
            <person name="Kuo A."/>
            <person name="Tritt A."/>
            <person name="Lipzen A."/>
            <person name="He G."/>
            <person name="Yan M."/>
            <person name="Ng V."/>
            <person name="Cullen D."/>
            <person name="Martin F."/>
            <person name="Rosso M.-N."/>
            <person name="Henrissat B."/>
            <person name="Hibbett D."/>
            <person name="Martinez A.T."/>
            <person name="Grigoriev I.V."/>
        </authorList>
    </citation>
    <scope>NUCLEOTIDE SEQUENCE</scope>
    <source>
        <strain evidence="3">AH 40177</strain>
    </source>
</reference>
<evidence type="ECO:0000256" key="2">
    <source>
        <dbReference type="SAM" id="MobiDB-lite"/>
    </source>
</evidence>
<keyword evidence="4" id="KW-1185">Reference proteome</keyword>
<dbReference type="AlphaFoldDB" id="A0A9P5Q156"/>
<dbReference type="Proteomes" id="UP000772434">
    <property type="component" value="Unassembled WGS sequence"/>
</dbReference>
<evidence type="ECO:0000256" key="1">
    <source>
        <dbReference type="SAM" id="Coils"/>
    </source>
</evidence>
<organism evidence="3 4">
    <name type="scientific">Rhodocollybia butyracea</name>
    <dbReference type="NCBI Taxonomy" id="206335"/>
    <lineage>
        <taxon>Eukaryota</taxon>
        <taxon>Fungi</taxon>
        <taxon>Dikarya</taxon>
        <taxon>Basidiomycota</taxon>
        <taxon>Agaricomycotina</taxon>
        <taxon>Agaricomycetes</taxon>
        <taxon>Agaricomycetidae</taxon>
        <taxon>Agaricales</taxon>
        <taxon>Marasmiineae</taxon>
        <taxon>Omphalotaceae</taxon>
        <taxon>Rhodocollybia</taxon>
    </lineage>
</organism>
<comment type="caution">
    <text evidence="3">The sequence shown here is derived from an EMBL/GenBank/DDBJ whole genome shotgun (WGS) entry which is preliminary data.</text>
</comment>
<feature type="coiled-coil region" evidence="1">
    <location>
        <begin position="129"/>
        <end position="163"/>
    </location>
</feature>
<protein>
    <submittedName>
        <fullName evidence="3">Uncharacterized protein</fullName>
    </submittedName>
</protein>
<evidence type="ECO:0000313" key="4">
    <source>
        <dbReference type="Proteomes" id="UP000772434"/>
    </source>
</evidence>
<accession>A0A9P5Q156</accession>
<name>A0A9P5Q156_9AGAR</name>
<sequence>MASASSDNTATPRAQSPETRTNAAQSNPLMNQLFSLETLIQNLNDVSPTIEGVVAKEETDRRARKLYQDSTKYKNDHSSRVEDMKTKIREDYPKQIVRSLKPHIQANIKLEVASQAKSEIDVQFKNKVSIPLEQQLKETEEQLEQARAALSNSKARINNATIEIAEPWLTEPLELVYKADGKKSEFWPADLNSLIAYSPDVLKKLLGDYQLPVDKEHRTNLNRFMGHIGIKERISFTSDGPAKAK</sequence>
<dbReference type="EMBL" id="JADNRY010000017">
    <property type="protein sequence ID" value="KAF9073568.1"/>
    <property type="molecule type" value="Genomic_DNA"/>
</dbReference>
<proteinExistence type="predicted"/>
<keyword evidence="1" id="KW-0175">Coiled coil</keyword>